<feature type="compositionally biased region" description="Low complexity" evidence="1">
    <location>
        <begin position="102"/>
        <end position="111"/>
    </location>
</feature>
<dbReference type="Proteomes" id="UP000266841">
    <property type="component" value="Unassembled WGS sequence"/>
</dbReference>
<comment type="caution">
    <text evidence="2">The sequence shown here is derived from an EMBL/GenBank/DDBJ whole genome shotgun (WGS) entry which is preliminary data.</text>
</comment>
<gene>
    <name evidence="2" type="ORF">THAOC_21664</name>
</gene>
<feature type="region of interest" description="Disordered" evidence="1">
    <location>
        <begin position="1"/>
        <end position="42"/>
    </location>
</feature>
<sequence>MAPAAPRDEDADLIAAAAAGSAGGRSSSSSKGGSGSAAATESLARSNLLRLETAELVREGALLVSPAENRRGGEARWAPSARRYVEAVREAVTGLGGATLGPEAAAFPPAEGDGRRRRGGSTGCRWRATSTSRRRGAPRGETPAPGGPFPSPAGSRSTSCPAGRSGPTAARAWPPGTPTAASSRSWTSPCCSKEATEGSSGGRTT</sequence>
<evidence type="ECO:0000256" key="1">
    <source>
        <dbReference type="SAM" id="MobiDB-lite"/>
    </source>
</evidence>
<accession>K0RYZ2</accession>
<name>K0RYZ2_THAOC</name>
<reference evidence="2 3" key="1">
    <citation type="journal article" date="2012" name="Genome Biol.">
        <title>Genome and low-iron response of an oceanic diatom adapted to chronic iron limitation.</title>
        <authorList>
            <person name="Lommer M."/>
            <person name="Specht M."/>
            <person name="Roy A.S."/>
            <person name="Kraemer L."/>
            <person name="Andreson R."/>
            <person name="Gutowska M.A."/>
            <person name="Wolf J."/>
            <person name="Bergner S.V."/>
            <person name="Schilhabel M.B."/>
            <person name="Klostermeier U.C."/>
            <person name="Beiko R.G."/>
            <person name="Rosenstiel P."/>
            <person name="Hippler M."/>
            <person name="Laroche J."/>
        </authorList>
    </citation>
    <scope>NUCLEOTIDE SEQUENCE [LARGE SCALE GENOMIC DNA]</scope>
    <source>
        <strain evidence="2 3">CCMP1005</strain>
    </source>
</reference>
<keyword evidence="3" id="KW-1185">Reference proteome</keyword>
<feature type="compositionally biased region" description="Polar residues" evidence="1">
    <location>
        <begin position="179"/>
        <end position="190"/>
    </location>
</feature>
<protein>
    <submittedName>
        <fullName evidence="2">Uncharacterized protein</fullName>
    </submittedName>
</protein>
<feature type="compositionally biased region" description="Low complexity" evidence="1">
    <location>
        <begin position="15"/>
        <end position="39"/>
    </location>
</feature>
<evidence type="ECO:0000313" key="3">
    <source>
        <dbReference type="Proteomes" id="UP000266841"/>
    </source>
</evidence>
<dbReference type="AlphaFoldDB" id="K0RYZ2"/>
<dbReference type="EMBL" id="AGNL01025820">
    <property type="protein sequence ID" value="EJK58230.1"/>
    <property type="molecule type" value="Genomic_DNA"/>
</dbReference>
<organism evidence="2 3">
    <name type="scientific">Thalassiosira oceanica</name>
    <name type="common">Marine diatom</name>
    <dbReference type="NCBI Taxonomy" id="159749"/>
    <lineage>
        <taxon>Eukaryota</taxon>
        <taxon>Sar</taxon>
        <taxon>Stramenopiles</taxon>
        <taxon>Ochrophyta</taxon>
        <taxon>Bacillariophyta</taxon>
        <taxon>Coscinodiscophyceae</taxon>
        <taxon>Thalassiosirophycidae</taxon>
        <taxon>Thalassiosirales</taxon>
        <taxon>Thalassiosiraceae</taxon>
        <taxon>Thalassiosira</taxon>
    </lineage>
</organism>
<feature type="region of interest" description="Disordered" evidence="1">
    <location>
        <begin position="94"/>
        <end position="205"/>
    </location>
</feature>
<evidence type="ECO:0000313" key="2">
    <source>
        <dbReference type="EMBL" id="EJK58230.1"/>
    </source>
</evidence>
<proteinExistence type="predicted"/>